<gene>
    <name evidence="10" type="ORF">OKA104_LOCUS33011</name>
    <name evidence="9" type="ORF">VCS650_LOCUS30184</name>
</gene>
<evidence type="ECO:0000256" key="3">
    <source>
        <dbReference type="ARBA" id="ARBA00022833"/>
    </source>
</evidence>
<feature type="compositionally biased region" description="Low complexity" evidence="6">
    <location>
        <begin position="29"/>
        <end position="38"/>
    </location>
</feature>
<keyword evidence="5" id="KW-0547">Nucleotide-binding</keyword>
<dbReference type="SUPFAM" id="SSF57850">
    <property type="entry name" value="RING/U-box"/>
    <property type="match status" value="2"/>
</dbReference>
<keyword evidence="1" id="KW-0479">Metal-binding</keyword>
<evidence type="ECO:0000256" key="6">
    <source>
        <dbReference type="SAM" id="MobiDB-lite"/>
    </source>
</evidence>
<evidence type="ECO:0000256" key="1">
    <source>
        <dbReference type="ARBA" id="ARBA00022723"/>
    </source>
</evidence>
<dbReference type="InterPro" id="IPR020635">
    <property type="entry name" value="Tyr_kinase_cat_dom"/>
</dbReference>
<dbReference type="Pfam" id="PF00569">
    <property type="entry name" value="ZZ"/>
    <property type="match status" value="2"/>
</dbReference>
<dbReference type="AlphaFoldDB" id="A0A815CJK1"/>
<evidence type="ECO:0000313" key="9">
    <source>
        <dbReference type="EMBL" id="CAF1285096.1"/>
    </source>
</evidence>
<proteinExistence type="predicted"/>
<dbReference type="GO" id="GO:0008270">
    <property type="term" value="F:zinc ion binding"/>
    <property type="evidence" value="ECO:0007669"/>
    <property type="project" value="UniProtKB-KW"/>
</dbReference>
<dbReference type="SMART" id="SM00291">
    <property type="entry name" value="ZnF_ZZ"/>
    <property type="match status" value="2"/>
</dbReference>
<reference evidence="9" key="1">
    <citation type="submission" date="2021-02" db="EMBL/GenBank/DDBJ databases">
        <authorList>
            <person name="Nowell W R."/>
        </authorList>
    </citation>
    <scope>NUCLEOTIDE SEQUENCE</scope>
</reference>
<protein>
    <submittedName>
        <fullName evidence="9">Uncharacterized protein</fullName>
    </submittedName>
</protein>
<dbReference type="EMBL" id="CAJOAY010004098">
    <property type="protein sequence ID" value="CAF4054697.1"/>
    <property type="molecule type" value="Genomic_DNA"/>
</dbReference>
<dbReference type="InterPro" id="IPR008266">
    <property type="entry name" value="Tyr_kinase_AS"/>
</dbReference>
<dbReference type="PROSITE" id="PS00107">
    <property type="entry name" value="PROTEIN_KINASE_ATP"/>
    <property type="match status" value="1"/>
</dbReference>
<evidence type="ECO:0000259" key="7">
    <source>
        <dbReference type="PROSITE" id="PS50011"/>
    </source>
</evidence>
<feature type="binding site" evidence="5">
    <location>
        <position position="267"/>
    </location>
    <ligand>
        <name>ATP</name>
        <dbReference type="ChEBI" id="CHEBI:30616"/>
    </ligand>
</feature>
<feature type="domain" description="ZZ-type" evidence="8">
    <location>
        <begin position="174"/>
        <end position="230"/>
    </location>
</feature>
<dbReference type="SMART" id="SM00219">
    <property type="entry name" value="TyrKc"/>
    <property type="match status" value="1"/>
</dbReference>
<feature type="domain" description="Protein kinase" evidence="7">
    <location>
        <begin position="238"/>
        <end position="493"/>
    </location>
</feature>
<dbReference type="InterPro" id="IPR043145">
    <property type="entry name" value="Znf_ZZ_sf"/>
</dbReference>
<dbReference type="InterPro" id="IPR001245">
    <property type="entry name" value="Ser-Thr/Tyr_kinase_cat_dom"/>
</dbReference>
<evidence type="ECO:0000313" key="11">
    <source>
        <dbReference type="Proteomes" id="UP000663891"/>
    </source>
</evidence>
<dbReference type="EMBL" id="CAJNON010000484">
    <property type="protein sequence ID" value="CAF1285096.1"/>
    <property type="molecule type" value="Genomic_DNA"/>
</dbReference>
<dbReference type="PANTHER" id="PTHR44329">
    <property type="entry name" value="SERINE/THREONINE-PROTEIN KINASE TNNI3K-RELATED"/>
    <property type="match status" value="1"/>
</dbReference>
<keyword evidence="3" id="KW-0862">Zinc</keyword>
<dbReference type="Gene3D" id="3.30.60.90">
    <property type="match status" value="2"/>
</dbReference>
<dbReference type="PANTHER" id="PTHR44329:SF214">
    <property type="entry name" value="PROTEIN KINASE DOMAIN-CONTAINING PROTEIN"/>
    <property type="match status" value="1"/>
</dbReference>
<evidence type="ECO:0000256" key="5">
    <source>
        <dbReference type="PROSITE-ProRule" id="PRU10141"/>
    </source>
</evidence>
<dbReference type="Gene3D" id="1.10.510.10">
    <property type="entry name" value="Transferase(Phosphotransferase) domain 1"/>
    <property type="match status" value="1"/>
</dbReference>
<evidence type="ECO:0000313" key="10">
    <source>
        <dbReference type="EMBL" id="CAF4054697.1"/>
    </source>
</evidence>
<evidence type="ECO:0000256" key="4">
    <source>
        <dbReference type="PROSITE-ProRule" id="PRU00228"/>
    </source>
</evidence>
<dbReference type="InterPro" id="IPR011009">
    <property type="entry name" value="Kinase-like_dom_sf"/>
</dbReference>
<comment type="caution">
    <text evidence="9">The sequence shown here is derived from an EMBL/GenBank/DDBJ whole genome shotgun (WGS) entry which is preliminary data.</text>
</comment>
<evidence type="ECO:0000256" key="2">
    <source>
        <dbReference type="ARBA" id="ARBA00022771"/>
    </source>
</evidence>
<dbReference type="InterPro" id="IPR017441">
    <property type="entry name" value="Protein_kinase_ATP_BS"/>
</dbReference>
<keyword evidence="2 4" id="KW-0863">Zinc-finger</keyword>
<feature type="region of interest" description="Disordered" evidence="6">
    <location>
        <begin position="29"/>
        <end position="63"/>
    </location>
</feature>
<dbReference type="SUPFAM" id="SSF56112">
    <property type="entry name" value="Protein kinase-like (PK-like)"/>
    <property type="match status" value="1"/>
</dbReference>
<dbReference type="PROSITE" id="PS50011">
    <property type="entry name" value="PROTEIN_KINASE_DOM"/>
    <property type="match status" value="1"/>
</dbReference>
<dbReference type="GO" id="GO:0005524">
    <property type="term" value="F:ATP binding"/>
    <property type="evidence" value="ECO:0007669"/>
    <property type="project" value="UniProtKB-UniRule"/>
</dbReference>
<dbReference type="GO" id="GO:0004713">
    <property type="term" value="F:protein tyrosine kinase activity"/>
    <property type="evidence" value="ECO:0007669"/>
    <property type="project" value="InterPro"/>
</dbReference>
<dbReference type="PROSITE" id="PS50135">
    <property type="entry name" value="ZF_ZZ_2"/>
    <property type="match status" value="2"/>
</dbReference>
<dbReference type="PROSITE" id="PS00109">
    <property type="entry name" value="PROTEIN_KINASE_TYR"/>
    <property type="match status" value="1"/>
</dbReference>
<evidence type="ECO:0000259" key="8">
    <source>
        <dbReference type="PROSITE" id="PS50135"/>
    </source>
</evidence>
<dbReference type="InterPro" id="IPR051681">
    <property type="entry name" value="Ser/Thr_Kinases-Pseudokinases"/>
</dbReference>
<sequence length="561" mass="63941">MISQAFYLGTKQECEMLLYNVTPQLSASSRASRLANNNDETLHMRSSAKSKKQSDSDEETNSNATKEAVLIKLLQLLVEATNNNDDDTDNEETHQVKCDACESFPIRGDRYKCLQCDDYDLCAGCFERRRESKQHKNGHVFAHFRLPNELFGRTVTSDDVTFEKLQEFYAKDVHKSTTCDGCGQVGITGLRCKCDTCPNYDLCEKCVLTGITSKTHQTVHSLVLTSNQVITQIPFDDIELGEELGSGAFGSVHKARWISKNRQVACKIINVHDSHRGNQLEKSFFRELAAYMELSGGYILKIYGYGLLKQNSTKYMIITEYMARGSLATVLKNKNEKVSLRRKVHMAKQIASGMRKIHDHHMIHRDIRPDNILVSQNYSAKIGDMGIARVIDPFNQHTQIGYPPYMPPEFQQGSYNQKLDIFTFGLTLNELFTETRHHFRQSANEKIAFQAESPIFQDLIARCTADDPKHRPDAVEIEKTLELYSVGFDHIVLKNNLNYIRLSTEHKNKVFIMFYEKFHAQATEFIQKQFPSQFLNGPTTVSGVKVDKNADNMVENPCHVQ</sequence>
<dbReference type="InterPro" id="IPR000433">
    <property type="entry name" value="Znf_ZZ"/>
</dbReference>
<dbReference type="Pfam" id="PF07714">
    <property type="entry name" value="PK_Tyr_Ser-Thr"/>
    <property type="match status" value="1"/>
</dbReference>
<dbReference type="InterPro" id="IPR000719">
    <property type="entry name" value="Prot_kinase_dom"/>
</dbReference>
<dbReference type="GO" id="GO:0004674">
    <property type="term" value="F:protein serine/threonine kinase activity"/>
    <property type="evidence" value="ECO:0007669"/>
    <property type="project" value="TreeGrafter"/>
</dbReference>
<feature type="domain" description="ZZ-type" evidence="8">
    <location>
        <begin position="93"/>
        <end position="149"/>
    </location>
</feature>
<dbReference type="PROSITE" id="PS01357">
    <property type="entry name" value="ZF_ZZ_1"/>
    <property type="match status" value="2"/>
</dbReference>
<dbReference type="Proteomes" id="UP000663891">
    <property type="component" value="Unassembled WGS sequence"/>
</dbReference>
<organism evidence="9 11">
    <name type="scientific">Adineta steineri</name>
    <dbReference type="NCBI Taxonomy" id="433720"/>
    <lineage>
        <taxon>Eukaryota</taxon>
        <taxon>Metazoa</taxon>
        <taxon>Spiralia</taxon>
        <taxon>Gnathifera</taxon>
        <taxon>Rotifera</taxon>
        <taxon>Eurotatoria</taxon>
        <taxon>Bdelloidea</taxon>
        <taxon>Adinetida</taxon>
        <taxon>Adinetidae</taxon>
        <taxon>Adineta</taxon>
    </lineage>
</organism>
<dbReference type="Proteomes" id="UP000663881">
    <property type="component" value="Unassembled WGS sequence"/>
</dbReference>
<accession>A0A815CJK1</accession>
<keyword evidence="5" id="KW-0067">ATP-binding</keyword>
<name>A0A815CJK1_9BILA</name>
<dbReference type="OrthoDB" id="4062651at2759"/>